<dbReference type="EMBL" id="PYGA01000014">
    <property type="protein sequence ID" value="PSK95727.1"/>
    <property type="molecule type" value="Genomic_DNA"/>
</dbReference>
<dbReference type="Pfam" id="PF21806">
    <property type="entry name" value="DUF6879"/>
    <property type="match status" value="1"/>
</dbReference>
<name>A0A2P8DEW5_9ACTN</name>
<evidence type="ECO:0000313" key="3">
    <source>
        <dbReference type="Proteomes" id="UP000240542"/>
    </source>
</evidence>
<evidence type="ECO:0000259" key="1">
    <source>
        <dbReference type="Pfam" id="PF21806"/>
    </source>
</evidence>
<dbReference type="Proteomes" id="UP000240542">
    <property type="component" value="Unassembled WGS sequence"/>
</dbReference>
<organism evidence="2 3">
    <name type="scientific">Murinocardiopsis flavida</name>
    <dbReference type="NCBI Taxonomy" id="645275"/>
    <lineage>
        <taxon>Bacteria</taxon>
        <taxon>Bacillati</taxon>
        <taxon>Actinomycetota</taxon>
        <taxon>Actinomycetes</taxon>
        <taxon>Streptosporangiales</taxon>
        <taxon>Nocardiopsidaceae</taxon>
        <taxon>Murinocardiopsis</taxon>
    </lineage>
</organism>
<dbReference type="AlphaFoldDB" id="A0A2P8DEW5"/>
<dbReference type="OrthoDB" id="3821358at2"/>
<comment type="caution">
    <text evidence="2">The sequence shown here is derived from an EMBL/GenBank/DDBJ whole genome shotgun (WGS) entry which is preliminary data.</text>
</comment>
<proteinExistence type="predicted"/>
<accession>A0A2P8DEW5</accession>
<protein>
    <recommendedName>
        <fullName evidence="1">DUF6879 domain-containing protein</fullName>
    </recommendedName>
</protein>
<reference evidence="2 3" key="1">
    <citation type="submission" date="2018-03" db="EMBL/GenBank/DDBJ databases">
        <title>Genomic Encyclopedia of Archaeal and Bacterial Type Strains, Phase II (KMG-II): from individual species to whole genera.</title>
        <authorList>
            <person name="Goeker M."/>
        </authorList>
    </citation>
    <scope>NUCLEOTIDE SEQUENCE [LARGE SCALE GENOMIC DNA]</scope>
    <source>
        <strain evidence="2 3">DSM 45312</strain>
    </source>
</reference>
<dbReference type="RefSeq" id="WP_106584649.1">
    <property type="nucleotide sequence ID" value="NZ_PYGA01000014.1"/>
</dbReference>
<keyword evidence="3" id="KW-1185">Reference proteome</keyword>
<feature type="domain" description="DUF6879" evidence="1">
    <location>
        <begin position="13"/>
        <end position="177"/>
    </location>
</feature>
<sequence>MGTRFESLDDPGFQGLFDDFEYSAYRLESLQVYGVPYELAEFERFRSGEARGEFPGIAEWAERVARRTREGRRFHRVHVVIEPLSDYVRFECAWCYRHTVAAGEEVRMLAVAEGQWPEGLPQADYWLFDSARLVRMDYADDGTFIAAEVVDDPEQVVAANVQRDRAVYLSVPFGDFAADFDDLMRRR</sequence>
<dbReference type="InterPro" id="IPR049244">
    <property type="entry name" value="DUF6879"/>
</dbReference>
<gene>
    <name evidence="2" type="ORF">CLV63_114160</name>
</gene>
<evidence type="ECO:0000313" key="2">
    <source>
        <dbReference type="EMBL" id="PSK95727.1"/>
    </source>
</evidence>